<feature type="region of interest" description="Disordered" evidence="3">
    <location>
        <begin position="328"/>
        <end position="353"/>
    </location>
</feature>
<dbReference type="Gene3D" id="3.30.70.330">
    <property type="match status" value="2"/>
</dbReference>
<organism evidence="5 6">
    <name type="scientific">Marasmiellus scandens</name>
    <dbReference type="NCBI Taxonomy" id="2682957"/>
    <lineage>
        <taxon>Eukaryota</taxon>
        <taxon>Fungi</taxon>
        <taxon>Dikarya</taxon>
        <taxon>Basidiomycota</taxon>
        <taxon>Agaricomycotina</taxon>
        <taxon>Agaricomycetes</taxon>
        <taxon>Agaricomycetidae</taxon>
        <taxon>Agaricales</taxon>
        <taxon>Marasmiineae</taxon>
        <taxon>Omphalotaceae</taxon>
        <taxon>Marasmiellus</taxon>
    </lineage>
</organism>
<evidence type="ECO:0000256" key="2">
    <source>
        <dbReference type="PROSITE-ProRule" id="PRU00176"/>
    </source>
</evidence>
<feature type="compositionally biased region" description="Low complexity" evidence="3">
    <location>
        <begin position="390"/>
        <end position="427"/>
    </location>
</feature>
<feature type="compositionally biased region" description="Polar residues" evidence="3">
    <location>
        <begin position="428"/>
        <end position="445"/>
    </location>
</feature>
<feature type="compositionally biased region" description="Polar residues" evidence="3">
    <location>
        <begin position="773"/>
        <end position="784"/>
    </location>
</feature>
<feature type="compositionally biased region" description="Basic and acidic residues" evidence="3">
    <location>
        <begin position="749"/>
        <end position="770"/>
    </location>
</feature>
<evidence type="ECO:0000313" key="6">
    <source>
        <dbReference type="Proteomes" id="UP001498398"/>
    </source>
</evidence>
<dbReference type="InterPro" id="IPR012677">
    <property type="entry name" value="Nucleotide-bd_a/b_plait_sf"/>
</dbReference>
<reference evidence="5 6" key="1">
    <citation type="submission" date="2024-01" db="EMBL/GenBank/DDBJ databases">
        <title>A draft genome for the cacao thread blight pathogen Marasmiellus scandens.</title>
        <authorList>
            <person name="Baruah I.K."/>
            <person name="Leung J."/>
            <person name="Bukari Y."/>
            <person name="Amoako-Attah I."/>
            <person name="Meinhardt L.W."/>
            <person name="Bailey B.A."/>
            <person name="Cohen S.P."/>
        </authorList>
    </citation>
    <scope>NUCLEOTIDE SEQUENCE [LARGE SCALE GENOMIC DNA]</scope>
    <source>
        <strain evidence="5 6">GH-19</strain>
    </source>
</reference>
<feature type="compositionally biased region" description="Low complexity" evidence="3">
    <location>
        <begin position="568"/>
        <end position="580"/>
    </location>
</feature>
<name>A0ABR1JKU8_9AGAR</name>
<accession>A0ABR1JKU8</accession>
<proteinExistence type="predicted"/>
<feature type="region of interest" description="Disordered" evidence="3">
    <location>
        <begin position="1"/>
        <end position="59"/>
    </location>
</feature>
<sequence length="868" mass="92546">MDVLRPDPSTSRSPSLSASPPIPVVTPSNDDIEAIIQMATSSRSSPDGRPGPPKDTRTQLFVGNLPYRVRWQDLKDLFRKAGTVLRADVSLGPDNRSRGYGTVLLATAEDAGRAIDMFNGYSWQTRILEVRPDRLPPDLDNSTNMSTAPSTSIPAVSGLLPFASSLNPLGGLGAEIDYSSLLGLDRPSSSAGTGGRNLFVGNLPFHCQWQDLKDLFRQAGTIIRADVALGQDGRSRGFGTVVFATEYDADRAVKMFNGYEYNGRALKVHYDKFSQSTQPMTTPASPNVASFSSSISSPFQLGAQTVRPNHIVMPTGYTLDFGPASGPTTPYDYQPHLQMSMHPHHTQSHIHQPQPFVQRRDPLSQTSLLKDVDVLSNALQSTNISRPVPSSKARSTSSSDSESIRRSTSSGQESSSSVSSVSPQSESAHPTSKSPPALHSHSQAHSPRPLNPHHPGPISIPPPPPVSSFTMPMPMHNMSPMGLPMSPHYYAGMSPLHHPAHGIPMTPHGLPPITPSMPPFTFLPPMPLASPAYEAVMGDLSLNGTSIPHQSEGTPTGQFPQSVGENDSSTSLSPRPSTPTHNSIHAHTDTSSNSTTSPPRKSNVEQSNINPYFQSRPRPYPDHPHPHPAHAHLAQLTPFSPGLAMSPGAFWGRPGAAGPNPYINLAVGAPVHAGQLSPGGFYFHPHSPGVPGSVGVEMGSRGGGEPGGYFDSAMSQGYFPPVPGNVQMPGMAYGVPPPGAVGGYSVEGEILKDKKDKEEDRERRDREEKGAQSVETSPSSNSGSVWAPSIVTSPDDGEASGADDESRAEFSHGVQDHQGPISRAHSLSSSMMKRPIFGRPGSDPAHKAAEEQSKAGARVNERSESLQS</sequence>
<feature type="compositionally biased region" description="Basic and acidic residues" evidence="3">
    <location>
        <begin position="844"/>
        <end position="868"/>
    </location>
</feature>
<dbReference type="EMBL" id="JBANRG010000010">
    <property type="protein sequence ID" value="KAK7462982.1"/>
    <property type="molecule type" value="Genomic_DNA"/>
</dbReference>
<dbReference type="PANTHER" id="PTHR23003:SF64">
    <property type="entry name" value="RRM DOMAIN-CONTAINING PROTEIN"/>
    <property type="match status" value="1"/>
</dbReference>
<dbReference type="InterPro" id="IPR000504">
    <property type="entry name" value="RRM_dom"/>
</dbReference>
<feature type="domain" description="RRM" evidence="4">
    <location>
        <begin position="58"/>
        <end position="135"/>
    </location>
</feature>
<feature type="compositionally biased region" description="Low complexity" evidence="3">
    <location>
        <begin position="1"/>
        <end position="19"/>
    </location>
</feature>
<feature type="compositionally biased region" description="Polar residues" evidence="3">
    <location>
        <begin position="598"/>
        <end position="613"/>
    </location>
</feature>
<gene>
    <name evidence="5" type="ORF">VKT23_007563</name>
</gene>
<dbReference type="Proteomes" id="UP001498398">
    <property type="component" value="Unassembled WGS sequence"/>
</dbReference>
<dbReference type="InterPro" id="IPR035979">
    <property type="entry name" value="RBD_domain_sf"/>
</dbReference>
<evidence type="ECO:0000313" key="5">
    <source>
        <dbReference type="EMBL" id="KAK7462982.1"/>
    </source>
</evidence>
<dbReference type="PANTHER" id="PTHR23003">
    <property type="entry name" value="RNA RECOGNITION MOTIF RRM DOMAIN CONTAINING PROTEIN"/>
    <property type="match status" value="1"/>
</dbReference>
<protein>
    <recommendedName>
        <fullName evidence="4">RRM domain-containing protein</fullName>
    </recommendedName>
</protein>
<feature type="region of interest" description="Disordered" evidence="3">
    <location>
        <begin position="380"/>
        <end position="465"/>
    </location>
</feature>
<feature type="region of interest" description="Disordered" evidence="3">
    <location>
        <begin position="543"/>
        <end position="632"/>
    </location>
</feature>
<evidence type="ECO:0000259" key="4">
    <source>
        <dbReference type="PROSITE" id="PS50102"/>
    </source>
</evidence>
<evidence type="ECO:0000256" key="1">
    <source>
        <dbReference type="ARBA" id="ARBA00022884"/>
    </source>
</evidence>
<keyword evidence="1 2" id="KW-0694">RNA-binding</keyword>
<feature type="region of interest" description="Disordered" evidence="3">
    <location>
        <begin position="744"/>
        <end position="868"/>
    </location>
</feature>
<feature type="domain" description="RRM" evidence="4">
    <location>
        <begin position="196"/>
        <end position="273"/>
    </location>
</feature>
<dbReference type="SUPFAM" id="SSF54928">
    <property type="entry name" value="RNA-binding domain, RBD"/>
    <property type="match status" value="2"/>
</dbReference>
<evidence type="ECO:0000256" key="3">
    <source>
        <dbReference type="SAM" id="MobiDB-lite"/>
    </source>
</evidence>
<dbReference type="Pfam" id="PF00076">
    <property type="entry name" value="RRM_1"/>
    <property type="match status" value="2"/>
</dbReference>
<feature type="compositionally biased region" description="Pro residues" evidence="3">
    <location>
        <begin position="449"/>
        <end position="465"/>
    </location>
</feature>
<keyword evidence="6" id="KW-1185">Reference proteome</keyword>
<comment type="caution">
    <text evidence="5">The sequence shown here is derived from an EMBL/GenBank/DDBJ whole genome shotgun (WGS) entry which is preliminary data.</text>
</comment>
<dbReference type="InterPro" id="IPR050374">
    <property type="entry name" value="RRT5_SRSF_SR"/>
</dbReference>
<dbReference type="SMART" id="SM00360">
    <property type="entry name" value="RRM"/>
    <property type="match status" value="2"/>
</dbReference>
<feature type="compositionally biased region" description="Polar residues" evidence="3">
    <location>
        <begin position="543"/>
        <end position="567"/>
    </location>
</feature>
<dbReference type="PROSITE" id="PS50102">
    <property type="entry name" value="RRM"/>
    <property type="match status" value="2"/>
</dbReference>